<dbReference type="RefSeq" id="WP_149458778.1">
    <property type="nucleotide sequence ID" value="NZ_CP073809.1"/>
</dbReference>
<reference evidence="5 7" key="1">
    <citation type="submission" date="2019-09" db="EMBL/GenBank/DDBJ databases">
        <authorList>
            <person name="Mazhar S."/>
            <person name="Altermann E."/>
            <person name="Hill C."/>
            <person name="Mcauliffe O."/>
        </authorList>
    </citation>
    <scope>NUCLEOTIDE SEQUENCE [LARGE SCALE GENOMIC DNA]</scope>
    <source>
        <strain evidence="5 7">ATCC 51831</strain>
    </source>
</reference>
<sequence length="304" mass="34446">MKRIIFLVAALLLTLAGCNQQTSIKSEKMQVYTTVFPLKSFIEQIGGNHVAVTSIYPNGIDVHTYEPTQKDTLAVAKSDLFVYTGDELDPIAGKMAKVVKDKKKLLAVAADIKSSELLKHDHDEAHEEHEHESTFDPHVWLDPVLDQSFARKIKDELIAKDPAHKKDYEKNYQSLKKDLQSIDSQLKDITKHPKRDTVYISHDSLGYLADHYHFNQVGVSGMNNDEPSQNEIVHMINDIKASKTPYIIYEQNISSKITDIIKDDTNAKPLKFHNMAVLTNQDKDATYQSLMKQNIKTLDSALNK</sequence>
<organism evidence="6 8">
    <name type="scientific">Macrococcus equipercicus</name>
    <dbReference type="NCBI Taxonomy" id="69967"/>
    <lineage>
        <taxon>Bacteria</taxon>
        <taxon>Bacillati</taxon>
        <taxon>Bacillota</taxon>
        <taxon>Bacilli</taxon>
        <taxon>Bacillales</taxon>
        <taxon>Staphylococcaceae</taxon>
        <taxon>Macrococcus</taxon>
    </lineage>
</organism>
<dbReference type="InterPro" id="IPR006128">
    <property type="entry name" value="Lipoprotein_PsaA-like"/>
</dbReference>
<dbReference type="PANTHER" id="PTHR42953">
    <property type="entry name" value="HIGH-AFFINITY ZINC UPTAKE SYSTEM PROTEIN ZNUA-RELATED"/>
    <property type="match status" value="1"/>
</dbReference>
<evidence type="ECO:0000313" key="7">
    <source>
        <dbReference type="Proteomes" id="UP000295735"/>
    </source>
</evidence>
<keyword evidence="1 3" id="KW-0813">Transport</keyword>
<dbReference type="InterPro" id="IPR050492">
    <property type="entry name" value="Bact_metal-bind_prot9"/>
</dbReference>
<dbReference type="Pfam" id="PF01297">
    <property type="entry name" value="ZnuA"/>
    <property type="match status" value="1"/>
</dbReference>
<dbReference type="GO" id="GO:0030001">
    <property type="term" value="P:metal ion transport"/>
    <property type="evidence" value="ECO:0007669"/>
    <property type="project" value="InterPro"/>
</dbReference>
<dbReference type="EMBL" id="CP073809">
    <property type="protein sequence ID" value="UTH14803.1"/>
    <property type="molecule type" value="Genomic_DNA"/>
</dbReference>
<gene>
    <name evidence="5" type="ORF">ERX35_004805</name>
    <name evidence="6" type="ORF">KFV11_05490</name>
</gene>
<dbReference type="InterPro" id="IPR006127">
    <property type="entry name" value="ZnuA-like"/>
</dbReference>
<dbReference type="PRINTS" id="PR00691">
    <property type="entry name" value="ADHESINB"/>
</dbReference>
<feature type="signal peptide" evidence="4">
    <location>
        <begin position="1"/>
        <end position="21"/>
    </location>
</feature>
<dbReference type="OrthoDB" id="9810636at2"/>
<dbReference type="EMBL" id="SCWC02000002">
    <property type="protein sequence ID" value="KAA1040315.1"/>
    <property type="molecule type" value="Genomic_DNA"/>
</dbReference>
<evidence type="ECO:0000256" key="3">
    <source>
        <dbReference type="RuleBase" id="RU003512"/>
    </source>
</evidence>
<dbReference type="PRINTS" id="PR00690">
    <property type="entry name" value="ADHESNFAMILY"/>
</dbReference>
<feature type="chain" id="PRO_5040126436" evidence="4">
    <location>
        <begin position="22"/>
        <end position="304"/>
    </location>
</feature>
<keyword evidence="2 4" id="KW-0732">Signal</keyword>
<evidence type="ECO:0000313" key="8">
    <source>
        <dbReference type="Proteomes" id="UP001057381"/>
    </source>
</evidence>
<dbReference type="KEGG" id="mequ:KFV11_05490"/>
<evidence type="ECO:0000256" key="1">
    <source>
        <dbReference type="ARBA" id="ARBA00022448"/>
    </source>
</evidence>
<name>A0A9Q9F259_9STAP</name>
<dbReference type="Proteomes" id="UP000295735">
    <property type="component" value="Unassembled WGS sequence"/>
</dbReference>
<dbReference type="SUPFAM" id="SSF53807">
    <property type="entry name" value="Helical backbone' metal receptor"/>
    <property type="match status" value="1"/>
</dbReference>
<dbReference type="PROSITE" id="PS51257">
    <property type="entry name" value="PROKAR_LIPOPROTEIN"/>
    <property type="match status" value="1"/>
</dbReference>
<dbReference type="Proteomes" id="UP001057381">
    <property type="component" value="Chromosome"/>
</dbReference>
<comment type="similarity">
    <text evidence="3">Belongs to the bacterial solute-binding protein 9 family.</text>
</comment>
<reference evidence="6" key="2">
    <citation type="submission" date="2021-04" db="EMBL/GenBank/DDBJ databases">
        <title>Complete Genome Sequences of Macrococcus spp. from dog and cattle.</title>
        <authorList>
            <person name="Schwendener S."/>
            <person name="Perreten V."/>
        </authorList>
    </citation>
    <scope>NUCLEOTIDE SEQUENCE</scope>
    <source>
        <strain evidence="6">Epi0143-OL</strain>
    </source>
</reference>
<evidence type="ECO:0000313" key="5">
    <source>
        <dbReference type="EMBL" id="KAA1040315.1"/>
    </source>
</evidence>
<proteinExistence type="inferred from homology"/>
<dbReference type="InterPro" id="IPR006129">
    <property type="entry name" value="AdhesinB"/>
</dbReference>
<evidence type="ECO:0000313" key="6">
    <source>
        <dbReference type="EMBL" id="UTH14803.1"/>
    </source>
</evidence>
<dbReference type="PANTHER" id="PTHR42953:SF8">
    <property type="entry name" value="ZINT DOMAIN-CONTAINING PROTEIN"/>
    <property type="match status" value="1"/>
</dbReference>
<dbReference type="GO" id="GO:0007155">
    <property type="term" value="P:cell adhesion"/>
    <property type="evidence" value="ECO:0007669"/>
    <property type="project" value="InterPro"/>
</dbReference>
<dbReference type="AlphaFoldDB" id="A0A9Q9F259"/>
<evidence type="ECO:0000256" key="4">
    <source>
        <dbReference type="SAM" id="SignalP"/>
    </source>
</evidence>
<evidence type="ECO:0000256" key="2">
    <source>
        <dbReference type="ARBA" id="ARBA00022729"/>
    </source>
</evidence>
<protein>
    <submittedName>
        <fullName evidence="5 6">ABC transporter substrate-binding protein</fullName>
    </submittedName>
</protein>
<keyword evidence="7" id="KW-1185">Reference proteome</keyword>
<dbReference type="GO" id="GO:0046872">
    <property type="term" value="F:metal ion binding"/>
    <property type="evidence" value="ECO:0007669"/>
    <property type="project" value="InterPro"/>
</dbReference>
<dbReference type="Gene3D" id="3.40.50.1980">
    <property type="entry name" value="Nitrogenase molybdenum iron protein domain"/>
    <property type="match status" value="2"/>
</dbReference>
<accession>A0A9Q9F259</accession>